<accession>A0A9W8XW43</accession>
<dbReference type="GeneID" id="80903602"/>
<dbReference type="RefSeq" id="XP_056075719.1">
    <property type="nucleotide sequence ID" value="XM_056208897.1"/>
</dbReference>
<evidence type="ECO:0000313" key="2">
    <source>
        <dbReference type="Proteomes" id="UP001140513"/>
    </source>
</evidence>
<dbReference type="OrthoDB" id="3886018at2759"/>
<dbReference type="EMBL" id="JAPEUX010000001">
    <property type="protein sequence ID" value="KAJ4359517.1"/>
    <property type="molecule type" value="Genomic_DNA"/>
</dbReference>
<proteinExistence type="predicted"/>
<keyword evidence="2" id="KW-1185">Reference proteome</keyword>
<reference evidence="1" key="1">
    <citation type="submission" date="2022-10" db="EMBL/GenBank/DDBJ databases">
        <title>Tapping the CABI collections for fungal endophytes: first genome assemblies for Collariella, Neodidymelliopsis, Ascochyta clinopodiicola, Didymella pomorum, Didymosphaeria variabile, Neocosmospora piperis and Neocucurbitaria cava.</title>
        <authorList>
            <person name="Hill R."/>
        </authorList>
    </citation>
    <scope>NUCLEOTIDE SEQUENCE</scope>
    <source>
        <strain evidence="1">IMI 356815</strain>
    </source>
</reference>
<dbReference type="AlphaFoldDB" id="A0A9W8XW43"/>
<evidence type="ECO:0000313" key="1">
    <source>
        <dbReference type="EMBL" id="KAJ4359517.1"/>
    </source>
</evidence>
<name>A0A9W8XW43_9PLEO</name>
<protein>
    <submittedName>
        <fullName evidence="1">Uncharacterized protein</fullName>
    </submittedName>
</protein>
<comment type="caution">
    <text evidence="1">The sequence shown here is derived from an EMBL/GenBank/DDBJ whole genome shotgun (WGS) entry which is preliminary data.</text>
</comment>
<organism evidence="1 2">
    <name type="scientific">Didymosphaeria variabile</name>
    <dbReference type="NCBI Taxonomy" id="1932322"/>
    <lineage>
        <taxon>Eukaryota</taxon>
        <taxon>Fungi</taxon>
        <taxon>Dikarya</taxon>
        <taxon>Ascomycota</taxon>
        <taxon>Pezizomycotina</taxon>
        <taxon>Dothideomycetes</taxon>
        <taxon>Pleosporomycetidae</taxon>
        <taxon>Pleosporales</taxon>
        <taxon>Massarineae</taxon>
        <taxon>Didymosphaeriaceae</taxon>
        <taxon>Didymosphaeria</taxon>
    </lineage>
</organism>
<sequence length="248" mass="29037">MDQYMIAETESDSLDNYPVVWDRSQGRDSEGQSRPRADFNTATFLEYSKCFIRDKKEFSMSTSVLEGCTVLAIISRRAVYVAHYWESIAFAPDEEDLERWQTAERIFELFVEKGLRQGIGKGDKPQQHSLARNAQYIDDEYIQAYLLVPSDTWNEIPGGYPQQWAKLKNIVGDILPRLKIKDGEQNGRWHEIQYERVGTRTDLLDTHRGRCLFKFDPQHPNTERDKKVKKAMFWVEDNPVAHHSDEWD</sequence>
<gene>
    <name evidence="1" type="ORF">N0V89_000072</name>
</gene>
<dbReference type="Proteomes" id="UP001140513">
    <property type="component" value="Unassembled WGS sequence"/>
</dbReference>